<protein>
    <submittedName>
        <fullName evidence="2">Uncharacterized protein</fullName>
    </submittedName>
</protein>
<reference evidence="2 3" key="1">
    <citation type="journal article" date="2016" name="Mol. Biol. Evol.">
        <title>Comparative Genomics of Early-Diverging Mushroom-Forming Fungi Provides Insights into the Origins of Lignocellulose Decay Capabilities.</title>
        <authorList>
            <person name="Nagy L.G."/>
            <person name="Riley R."/>
            <person name="Tritt A."/>
            <person name="Adam C."/>
            <person name="Daum C."/>
            <person name="Floudas D."/>
            <person name="Sun H."/>
            <person name="Yadav J.S."/>
            <person name="Pangilinan J."/>
            <person name="Larsson K.H."/>
            <person name="Matsuura K."/>
            <person name="Barry K."/>
            <person name="Labutti K."/>
            <person name="Kuo R."/>
            <person name="Ohm R.A."/>
            <person name="Bhattacharya S.S."/>
            <person name="Shirouzu T."/>
            <person name="Yoshinaga Y."/>
            <person name="Martin F.M."/>
            <person name="Grigoriev I.V."/>
            <person name="Hibbett D.S."/>
        </authorList>
    </citation>
    <scope>NUCLEOTIDE SEQUENCE [LARGE SCALE GENOMIC DNA]</scope>
    <source>
        <strain evidence="2 3">HHB9708</strain>
    </source>
</reference>
<organism evidence="2 3">
    <name type="scientific">Sistotremastrum niveocremeum HHB9708</name>
    <dbReference type="NCBI Taxonomy" id="1314777"/>
    <lineage>
        <taxon>Eukaryota</taxon>
        <taxon>Fungi</taxon>
        <taxon>Dikarya</taxon>
        <taxon>Basidiomycota</taxon>
        <taxon>Agaricomycotina</taxon>
        <taxon>Agaricomycetes</taxon>
        <taxon>Sistotremastrales</taxon>
        <taxon>Sistotremastraceae</taxon>
        <taxon>Sertulicium</taxon>
        <taxon>Sertulicium niveocremeum</taxon>
    </lineage>
</organism>
<feature type="compositionally biased region" description="Acidic residues" evidence="1">
    <location>
        <begin position="57"/>
        <end position="68"/>
    </location>
</feature>
<feature type="region of interest" description="Disordered" evidence="1">
    <location>
        <begin position="1"/>
        <end position="92"/>
    </location>
</feature>
<dbReference type="Proteomes" id="UP000076722">
    <property type="component" value="Unassembled WGS sequence"/>
</dbReference>
<sequence>MPRRKNGRKQLREAGGQFKSTDAQRSPEGPHALSTNGFLTEEPSSDEDQIEWFGPESADEQADETWSESEDHSSSESHTSSDGSDSSGFLYGSGIDSDIEEVLTRHERRAQRKKIWLANRSTKAAEYQLDGPIHQKGGAKDKTGVSRGPYNIGGSSARSVQRKKLKLRHSMAEIGTTTPKQIEKAVAALDCLRSIPSSSHIQSKITQFVTKRKRSMSPDLDIEEIEAPPLPQFTRSMESDETFNIISSDEEVLKVPEPETVSEEAEADSVVAWVDIEADISVAPSANDTQSIRSLEKLAESALKLARKKKRYRD</sequence>
<keyword evidence="3" id="KW-1185">Reference proteome</keyword>
<accession>A0A164T4C8</accession>
<dbReference type="AlphaFoldDB" id="A0A164T4C8"/>
<evidence type="ECO:0000313" key="2">
    <source>
        <dbReference type="EMBL" id="KZS92068.1"/>
    </source>
</evidence>
<feature type="region of interest" description="Disordered" evidence="1">
    <location>
        <begin position="128"/>
        <end position="162"/>
    </location>
</feature>
<gene>
    <name evidence="2" type="ORF">SISNIDRAFT_486999</name>
</gene>
<name>A0A164T4C8_9AGAM</name>
<dbReference type="EMBL" id="KV419412">
    <property type="protein sequence ID" value="KZS92068.1"/>
    <property type="molecule type" value="Genomic_DNA"/>
</dbReference>
<proteinExistence type="predicted"/>
<evidence type="ECO:0000256" key="1">
    <source>
        <dbReference type="SAM" id="MobiDB-lite"/>
    </source>
</evidence>
<feature type="compositionally biased region" description="Low complexity" evidence="1">
    <location>
        <begin position="76"/>
        <end position="88"/>
    </location>
</feature>
<evidence type="ECO:0000313" key="3">
    <source>
        <dbReference type="Proteomes" id="UP000076722"/>
    </source>
</evidence>